<keyword evidence="4" id="KW-1185">Reference proteome</keyword>
<dbReference type="NCBIfam" id="TIGR01414">
    <property type="entry name" value="autotrans_barl"/>
    <property type="match status" value="1"/>
</dbReference>
<dbReference type="PROSITE" id="PS51208">
    <property type="entry name" value="AUTOTRANSPORTER"/>
    <property type="match status" value="1"/>
</dbReference>
<dbReference type="Gene3D" id="2.40.128.130">
    <property type="entry name" value="Autotransporter beta-domain"/>
    <property type="match status" value="1"/>
</dbReference>
<dbReference type="InterPro" id="IPR006315">
    <property type="entry name" value="OM_autotransptr_brl_dom"/>
</dbReference>
<evidence type="ECO:0000256" key="1">
    <source>
        <dbReference type="SAM" id="SignalP"/>
    </source>
</evidence>
<feature type="chain" id="PRO_5046433603" evidence="1">
    <location>
        <begin position="20"/>
        <end position="1115"/>
    </location>
</feature>
<dbReference type="SMART" id="SM00869">
    <property type="entry name" value="Autotransporter"/>
    <property type="match status" value="1"/>
</dbReference>
<feature type="domain" description="Autotransporter" evidence="2">
    <location>
        <begin position="838"/>
        <end position="1115"/>
    </location>
</feature>
<accession>A0ABU5MZ00</accession>
<sequence>MKMKVLFAGVLVLSVAVRAQIDVKDGEHKILKTSNDLGAAAVTVGEATSDNSLTVADKVALSAGAAYIGRESSVSNNLLTLESASAMDVSGMIYIGEEGVGNGLWIQEGSYLEAANAVVGFSDSADNNAVRVDAGVFGVYGDMVIGDGGSGNSLVVTNGGTVSANNFLIGAQEGAENNWVEVNGSGLSAGGLLAIGYGGSSNRMDILNGAEVSAVTGYVGYAEAANSNLLVVADAELEVETLIVGAASNHMNVVEVNDGGEVTLDELIIVGTNNFELNDGGTLNVQADFNAMTNGFVWNAGGGLNVYGALSGVTGLESNRILGVHGTWNEAGMVAVGASSSGSRLSISGDARIGTLEVGTGSNAVDNAVTVSGSGSQLMADSLVLGHVSNSNNSVLVRNGGKVVLNAADGLTIAGDNTFTFENGGWLVASNDFAVPVNGFVFGEGGTFEVTGALSGMTNALDGSKTLLLSGGSWNVGADALTLGATNGGTVLQVADGGTLTSTEASLGETGDGSILLVDDAVWNNTGVLSIGEMGSMNQLVVTNGGSVFTGDLELGNQGDHNLVRVSGGSFAVSGDAVVGGTGQGNLLLLEGSADYTGDNDLTVLGSGNAVRVSDSARLDVAQTLSVSGGAKLQVEDDAAVVAGSYMQDADSVLEFDRMTAASPVIEVANADFETNATIRFTGLASDVAVGVTNSRQIVNASSSLVIGGGSDPSVLNVEAENGLFNIDMSVVGNDLFMELVRQSLAVSAGFDTNSQMYAVSGEIDDLASGGDQHAVNQLQVLGGMSGAQQNAQLTQLYDRGAPTYMHMEGLFEAMRQVQNRGIVPDSYWPVGTYGPHFPGEQAQFWFKGFGSWGQQDDDGSFSGYDQSVYGVVVGYDKAFGDLLVGLAGGYSMSDIDQDDGDESESDMGYGILYGSYGSKAWFADASLAYGMGSVENNSGTDFDSEADFDASQFGFYLGGGKELVYRQDTVFVTPTLGLSGGNWMQDGYKEKSSGSVVKKVDDYNRWNFKSELGVETVFRKELRNSVLMPEVHVKWLHEFNSDEENLGYTLDGGTGSYSFGMVSPASDLFELGAALSLWTENKRGTVYEYAIGLDGRFGSGYMANILNARVNIEF</sequence>
<evidence type="ECO:0000313" key="4">
    <source>
        <dbReference type="Proteomes" id="UP001290861"/>
    </source>
</evidence>
<proteinExistence type="predicted"/>
<gene>
    <name evidence="3" type="ORF">P9H32_12290</name>
</gene>
<dbReference type="InterPro" id="IPR036709">
    <property type="entry name" value="Autotransporte_beta_dom_sf"/>
</dbReference>
<evidence type="ECO:0000259" key="2">
    <source>
        <dbReference type="PROSITE" id="PS51208"/>
    </source>
</evidence>
<protein>
    <submittedName>
        <fullName evidence="3">Autotransporter outer membrane beta-barrel domain-containing protein</fullName>
    </submittedName>
</protein>
<name>A0ABU5MZ00_9BACT</name>
<comment type="caution">
    <text evidence="3">The sequence shown here is derived from an EMBL/GenBank/DDBJ whole genome shotgun (WGS) entry which is preliminary data.</text>
</comment>
<evidence type="ECO:0000313" key="3">
    <source>
        <dbReference type="EMBL" id="MDZ8119402.1"/>
    </source>
</evidence>
<dbReference type="Pfam" id="PF03797">
    <property type="entry name" value="Autotransporter"/>
    <property type="match status" value="1"/>
</dbReference>
<dbReference type="InterPro" id="IPR005546">
    <property type="entry name" value="Autotransporte_beta"/>
</dbReference>
<dbReference type="RefSeq" id="WP_322609186.1">
    <property type="nucleotide sequence ID" value="NZ_JARVCO010000010.1"/>
</dbReference>
<feature type="signal peptide" evidence="1">
    <location>
        <begin position="1"/>
        <end position="19"/>
    </location>
</feature>
<reference evidence="3 4" key="1">
    <citation type="journal article" date="2024" name="Appl. Environ. Microbiol.">
        <title>Pontiella agarivorans sp. nov., a novel marine anaerobic bacterium capable of degrading macroalgal polysaccharides and fixing nitrogen.</title>
        <authorList>
            <person name="Liu N."/>
            <person name="Kivenson V."/>
            <person name="Peng X."/>
            <person name="Cui Z."/>
            <person name="Lankiewicz T.S."/>
            <person name="Gosselin K.M."/>
            <person name="English C.J."/>
            <person name="Blair E.M."/>
            <person name="O'Malley M.A."/>
            <person name="Valentine D.L."/>
        </authorList>
    </citation>
    <scope>NUCLEOTIDE SEQUENCE [LARGE SCALE GENOMIC DNA]</scope>
    <source>
        <strain evidence="3 4">NLcol2</strain>
    </source>
</reference>
<dbReference type="SUPFAM" id="SSF103515">
    <property type="entry name" value="Autotransporter"/>
    <property type="match status" value="1"/>
</dbReference>
<organism evidence="3 4">
    <name type="scientific">Pontiella agarivorans</name>
    <dbReference type="NCBI Taxonomy" id="3038953"/>
    <lineage>
        <taxon>Bacteria</taxon>
        <taxon>Pseudomonadati</taxon>
        <taxon>Kiritimatiellota</taxon>
        <taxon>Kiritimatiellia</taxon>
        <taxon>Kiritimatiellales</taxon>
        <taxon>Pontiellaceae</taxon>
        <taxon>Pontiella</taxon>
    </lineage>
</organism>
<dbReference type="Proteomes" id="UP001290861">
    <property type="component" value="Unassembled WGS sequence"/>
</dbReference>
<dbReference type="EMBL" id="JARVCO010000010">
    <property type="protein sequence ID" value="MDZ8119402.1"/>
    <property type="molecule type" value="Genomic_DNA"/>
</dbReference>
<keyword evidence="1" id="KW-0732">Signal</keyword>